<dbReference type="PANTHER" id="PTHR37464">
    <property type="entry name" value="BLL2463 PROTEIN"/>
    <property type="match status" value="1"/>
</dbReference>
<dbReference type="InterPro" id="IPR029062">
    <property type="entry name" value="Class_I_gatase-like"/>
</dbReference>
<dbReference type="SUPFAM" id="SSF52317">
    <property type="entry name" value="Class I glutamine amidotransferase-like"/>
    <property type="match status" value="1"/>
</dbReference>
<evidence type="ECO:0000259" key="2">
    <source>
        <dbReference type="Pfam" id="PF07584"/>
    </source>
</evidence>
<gene>
    <name evidence="3" type="ordered locus">Ctha_0978</name>
</gene>
<keyword evidence="1" id="KW-1133">Transmembrane helix</keyword>
<dbReference type="STRING" id="517418.Ctha_0978"/>
<dbReference type="KEGG" id="cts:Ctha_0978"/>
<dbReference type="AlphaFoldDB" id="B3QXG9"/>
<accession>B3QXG9</accession>
<keyword evidence="1" id="KW-0472">Membrane</keyword>
<dbReference type="OrthoDB" id="9810200at2"/>
<proteinExistence type="predicted"/>
<dbReference type="Gene3D" id="3.40.50.880">
    <property type="match status" value="1"/>
</dbReference>
<dbReference type="Pfam" id="PF07584">
    <property type="entry name" value="BatA"/>
    <property type="match status" value="1"/>
</dbReference>
<feature type="transmembrane region" description="Helical" evidence="1">
    <location>
        <begin position="692"/>
        <end position="711"/>
    </location>
</feature>
<dbReference type="EMBL" id="CP001100">
    <property type="protein sequence ID" value="ACF13443.1"/>
    <property type="molecule type" value="Genomic_DNA"/>
</dbReference>
<dbReference type="eggNOG" id="COG2304">
    <property type="taxonomic scope" value="Bacteria"/>
</dbReference>
<reference evidence="3 4" key="1">
    <citation type="submission" date="2008-06" db="EMBL/GenBank/DDBJ databases">
        <title>Complete sequence of Chloroherpeton thalassium ATCC 35110.</title>
        <authorList>
            <consortium name="US DOE Joint Genome Institute"/>
            <person name="Lucas S."/>
            <person name="Copeland A."/>
            <person name="Lapidus A."/>
            <person name="Glavina del Rio T."/>
            <person name="Dalin E."/>
            <person name="Tice H."/>
            <person name="Bruce D."/>
            <person name="Goodwin L."/>
            <person name="Pitluck S."/>
            <person name="Schmutz J."/>
            <person name="Larimer F."/>
            <person name="Land M."/>
            <person name="Hauser L."/>
            <person name="Kyrpides N."/>
            <person name="Mikhailova N."/>
            <person name="Liu Z."/>
            <person name="Li T."/>
            <person name="Zhao F."/>
            <person name="Overmann J."/>
            <person name="Bryant D.A."/>
            <person name="Richardson P."/>
        </authorList>
    </citation>
    <scope>NUCLEOTIDE SEQUENCE [LARGE SCALE GENOMIC DNA]</scope>
    <source>
        <strain evidence="4">ATCC 35110 / GB-78</strain>
    </source>
</reference>
<dbReference type="InterPro" id="IPR011933">
    <property type="entry name" value="Double_TM_dom"/>
</dbReference>
<dbReference type="HOGENOM" id="CLU_415420_0_0_10"/>
<dbReference type="RefSeq" id="WP_012499527.1">
    <property type="nucleotide sequence ID" value="NC_011026.1"/>
</dbReference>
<feature type="domain" description="Aerotolerance regulator N-terminal" evidence="2">
    <location>
        <begin position="1"/>
        <end position="76"/>
    </location>
</feature>
<evidence type="ECO:0000256" key="1">
    <source>
        <dbReference type="SAM" id="Phobius"/>
    </source>
</evidence>
<sequence>MTFLNPAILFALFAAAVPILIHFLNMKRRKKIEFASLQLIKEIQKSSLRRFKIRQWLLLLLRSLAIFLLVLAFSKPILPGYLAGNGFSNQTKTSAAIVFDTSPSMRYADQRNGDQWRVAKTAAMEVLENFSENDEIFLLFSCEASASVAAMSVAEARRQIAQQETSPVFSPTEELLRRALWLLANAKNFNRECYLISDFHPSGFLAQDTAFAKRRDYEKINLFVLNVAPSDKQNVALYHHEVLTKIFEPQKPIRVQAQARFSQSEPAQNAVVQLFLKEKLSAEKSLSPQPDGTAQTVLTAMPSGTGCTCGKILLEDDNLNADNQRFFSVYIPEKIHVLMAYENRETVRFLEAALKSYENPNFFELDFVSARQLDARNFAPFDALLLVGLENFSKTTLQKLKVFMENGGGVMLFAAPELKNYESYNQLLKLLGGGRFQPASETLDKSSFTLDPPHVRHPIFDGIYQNSNLARSNSQLQSSELPQIFARANYDKSPSEAAVLTYLDGRALCSSLKHGNGAAVIFATLPTPQATNLVWQPIFAPLIFRSVFFVSKKAQSATMAYTVGKPDEAILPQGTALHEHLIVKKPSGKAFIAPLRERLGSVRLQLQPALFDEIGIYEVRKSGAQGEELLEKLALNLAPSESEMGALKRQQVQQAIMKTGVDSTHIYFAETGKLSNEAVASLISGSRYGFGIWKYLLALAAACLILETVLAKKVRA</sequence>
<dbReference type="InterPro" id="IPR036465">
    <property type="entry name" value="vWFA_dom_sf"/>
</dbReference>
<organism evidence="3 4">
    <name type="scientific">Chloroherpeton thalassium (strain ATCC 35110 / GB-78)</name>
    <dbReference type="NCBI Taxonomy" id="517418"/>
    <lineage>
        <taxon>Bacteria</taxon>
        <taxon>Pseudomonadati</taxon>
        <taxon>Chlorobiota</taxon>
        <taxon>Chlorobiia</taxon>
        <taxon>Chlorobiales</taxon>
        <taxon>Chloroherpetonaceae</taxon>
        <taxon>Chloroherpeton</taxon>
    </lineage>
</organism>
<dbReference type="PANTHER" id="PTHR37464:SF1">
    <property type="entry name" value="BLL2463 PROTEIN"/>
    <property type="match status" value="1"/>
</dbReference>
<feature type="transmembrane region" description="Helical" evidence="1">
    <location>
        <begin position="6"/>
        <end position="24"/>
    </location>
</feature>
<dbReference type="InterPro" id="IPR024163">
    <property type="entry name" value="Aerotolerance_reg_N"/>
</dbReference>
<name>B3QXG9_CHLT3</name>
<evidence type="ECO:0000313" key="3">
    <source>
        <dbReference type="EMBL" id="ACF13443.1"/>
    </source>
</evidence>
<dbReference type="NCBIfam" id="TIGR02226">
    <property type="entry name" value="two_anch"/>
    <property type="match status" value="1"/>
</dbReference>
<dbReference type="Gene3D" id="3.40.50.410">
    <property type="entry name" value="von Willebrand factor, type A domain"/>
    <property type="match status" value="1"/>
</dbReference>
<dbReference type="Proteomes" id="UP000001208">
    <property type="component" value="Chromosome"/>
</dbReference>
<protein>
    <submittedName>
        <fullName evidence="3">Conserved hypothetical membrane protein</fullName>
    </submittedName>
</protein>
<keyword evidence="1" id="KW-0812">Transmembrane</keyword>
<feature type="transmembrane region" description="Helical" evidence="1">
    <location>
        <begin position="56"/>
        <end position="73"/>
    </location>
</feature>
<evidence type="ECO:0000313" key="4">
    <source>
        <dbReference type="Proteomes" id="UP000001208"/>
    </source>
</evidence>
<keyword evidence="4" id="KW-1185">Reference proteome</keyword>